<evidence type="ECO:0000259" key="7">
    <source>
        <dbReference type="Pfam" id="PF09157"/>
    </source>
</evidence>
<dbReference type="InterPro" id="IPR014780">
    <property type="entry name" value="tRNA_psdUridine_synth_TruB"/>
</dbReference>
<comment type="catalytic activity">
    <reaction evidence="1 5">
        <text>uridine(55) in tRNA = pseudouridine(55) in tRNA</text>
        <dbReference type="Rhea" id="RHEA:42532"/>
        <dbReference type="Rhea" id="RHEA-COMP:10101"/>
        <dbReference type="Rhea" id="RHEA-COMP:10102"/>
        <dbReference type="ChEBI" id="CHEBI:65314"/>
        <dbReference type="ChEBI" id="CHEBI:65315"/>
        <dbReference type="EC" id="5.4.99.25"/>
    </reaction>
</comment>
<evidence type="ECO:0000256" key="3">
    <source>
        <dbReference type="ARBA" id="ARBA00022694"/>
    </source>
</evidence>
<dbReference type="InterPro" id="IPR015947">
    <property type="entry name" value="PUA-like_sf"/>
</dbReference>
<dbReference type="FunFam" id="3.30.2350.10:FF:000011">
    <property type="entry name" value="tRNA pseudouridine synthase B"/>
    <property type="match status" value="1"/>
</dbReference>
<dbReference type="PANTHER" id="PTHR13767:SF2">
    <property type="entry name" value="PSEUDOURIDYLATE SYNTHASE TRUB1"/>
    <property type="match status" value="1"/>
</dbReference>
<dbReference type="PANTHER" id="PTHR13767">
    <property type="entry name" value="TRNA-PSEUDOURIDINE SYNTHASE"/>
    <property type="match status" value="1"/>
</dbReference>
<dbReference type="HAMAP" id="MF_01080">
    <property type="entry name" value="TruB_bact"/>
    <property type="match status" value="1"/>
</dbReference>
<name>A0A1T4RFL0_9GAMM</name>
<feature type="domain" description="tRNA pseudouridylate synthase B C-terminal" evidence="8">
    <location>
        <begin position="181"/>
        <end position="240"/>
    </location>
</feature>
<reference evidence="9 10" key="1">
    <citation type="submission" date="2017-01" db="EMBL/GenBank/DDBJ databases">
        <title>Genome Sequencing of a Marine Spirillum, Oceanospirillum multiglobuliferum ATCC 33336, from Japan.</title>
        <authorList>
            <person name="Carney J.G."/>
            <person name="Trachtenberg A.M."/>
            <person name="Rheaume B.A."/>
            <person name="Linnane J.D."/>
            <person name="Pitts N.L."/>
            <person name="Mykles D.L."/>
            <person name="Maclea K.S."/>
        </authorList>
    </citation>
    <scope>NUCLEOTIDE SEQUENCE [LARGE SCALE GENOMIC DNA]</scope>
    <source>
        <strain evidence="9 10">ATCC 33336</strain>
    </source>
</reference>
<organism evidence="9 10">
    <name type="scientific">Oceanospirillum multiglobuliferum</name>
    <dbReference type="NCBI Taxonomy" id="64969"/>
    <lineage>
        <taxon>Bacteria</taxon>
        <taxon>Pseudomonadati</taxon>
        <taxon>Pseudomonadota</taxon>
        <taxon>Gammaproteobacteria</taxon>
        <taxon>Oceanospirillales</taxon>
        <taxon>Oceanospirillaceae</taxon>
        <taxon>Oceanospirillum</taxon>
    </lineage>
</organism>
<dbReference type="EC" id="5.4.99.25" evidence="5"/>
<dbReference type="GO" id="GO:0003723">
    <property type="term" value="F:RNA binding"/>
    <property type="evidence" value="ECO:0007669"/>
    <property type="project" value="InterPro"/>
</dbReference>
<dbReference type="SUPFAM" id="SSF88697">
    <property type="entry name" value="PUA domain-like"/>
    <property type="match status" value="1"/>
</dbReference>
<comment type="caution">
    <text evidence="9">The sequence shown here is derived from an EMBL/GenBank/DDBJ whole genome shotgun (WGS) entry which is preliminary data.</text>
</comment>
<keyword evidence="10" id="KW-1185">Reference proteome</keyword>
<evidence type="ECO:0000256" key="2">
    <source>
        <dbReference type="ARBA" id="ARBA00005642"/>
    </source>
</evidence>
<feature type="domain" description="tRNA pseudouridine synthase II TruB subfamily 1 C-terminal" evidence="7">
    <location>
        <begin position="247"/>
        <end position="299"/>
    </location>
</feature>
<dbReference type="Pfam" id="PF01509">
    <property type="entry name" value="TruB_N"/>
    <property type="match status" value="1"/>
</dbReference>
<evidence type="ECO:0000256" key="4">
    <source>
        <dbReference type="ARBA" id="ARBA00023235"/>
    </source>
</evidence>
<dbReference type="STRING" id="64969.SAMN02745127_02336"/>
<dbReference type="InterPro" id="IPR020103">
    <property type="entry name" value="PsdUridine_synth_cat_dom_sf"/>
</dbReference>
<dbReference type="GO" id="GO:0160148">
    <property type="term" value="F:tRNA pseudouridine(55) synthase activity"/>
    <property type="evidence" value="ECO:0007669"/>
    <property type="project" value="UniProtKB-EC"/>
</dbReference>
<dbReference type="EMBL" id="MTSM01000016">
    <property type="protein sequence ID" value="OPX54895.1"/>
    <property type="molecule type" value="Genomic_DNA"/>
</dbReference>
<proteinExistence type="inferred from homology"/>
<dbReference type="Pfam" id="PF16198">
    <property type="entry name" value="TruB_C_2"/>
    <property type="match status" value="1"/>
</dbReference>
<feature type="domain" description="Pseudouridine synthase II N-terminal" evidence="6">
    <location>
        <begin position="33"/>
        <end position="180"/>
    </location>
</feature>
<gene>
    <name evidence="5" type="primary">truB</name>
    <name evidence="9" type="ORF">BTE48_11815</name>
</gene>
<dbReference type="GO" id="GO:0031119">
    <property type="term" value="P:tRNA pseudouridine synthesis"/>
    <property type="evidence" value="ECO:0007669"/>
    <property type="project" value="UniProtKB-UniRule"/>
</dbReference>
<evidence type="ECO:0000256" key="5">
    <source>
        <dbReference type="HAMAP-Rule" id="MF_01080"/>
    </source>
</evidence>
<comment type="similarity">
    <text evidence="2 5">Belongs to the pseudouridine synthase TruB family. Type 1 subfamily.</text>
</comment>
<dbReference type="CDD" id="cd21152">
    <property type="entry name" value="PUA_TruB_bacterial"/>
    <property type="match status" value="1"/>
</dbReference>
<dbReference type="Gene3D" id="2.30.130.10">
    <property type="entry name" value="PUA domain"/>
    <property type="match status" value="1"/>
</dbReference>
<dbReference type="InterPro" id="IPR036974">
    <property type="entry name" value="PUA_sf"/>
</dbReference>
<evidence type="ECO:0000313" key="9">
    <source>
        <dbReference type="EMBL" id="OPX54895.1"/>
    </source>
</evidence>
<dbReference type="GO" id="GO:1990481">
    <property type="term" value="P:mRNA pseudouridine synthesis"/>
    <property type="evidence" value="ECO:0007669"/>
    <property type="project" value="TreeGrafter"/>
</dbReference>
<dbReference type="AlphaFoldDB" id="A0A1T4RFL0"/>
<evidence type="ECO:0000259" key="6">
    <source>
        <dbReference type="Pfam" id="PF01509"/>
    </source>
</evidence>
<dbReference type="Proteomes" id="UP000191418">
    <property type="component" value="Unassembled WGS sequence"/>
</dbReference>
<dbReference type="InterPro" id="IPR015240">
    <property type="entry name" value="tRNA_sdUridine_synth_fam1_C"/>
</dbReference>
<keyword evidence="4 5" id="KW-0413">Isomerase</keyword>
<sequence>MARRRKGRAISGVLLLNKPTGISSNKALQKVRAMLFASKGGHTGNLDPMATGLLPLCFGEATKFSSYLLDADKAYIACARLGQVSDTGDADGEIIHERSVPELSIEQLQQVMQGFVGAIEQVPPMYSALKQNGQPLYKLAREGKTVERKARPVTIYSIELINWQAPDLTFSVRCSKGTYVRTLAEDIGEQLGCGAHLISLHRTHTGGFEAAEMISMDQLQQVRDDEGSIDHYLLPADILVSHFAKKNLSAAETARILHGQDIANTENLTGMVRLYDPEQQFLGLAEASETGRLMPRRLIVTDETVTD</sequence>
<dbReference type="InterPro" id="IPR032819">
    <property type="entry name" value="TruB_C"/>
</dbReference>
<accession>A0A1T4RFL0</accession>
<comment type="function">
    <text evidence="5">Responsible for synthesis of pseudouridine from uracil-55 in the psi GC loop of transfer RNAs.</text>
</comment>
<dbReference type="InterPro" id="IPR002501">
    <property type="entry name" value="PsdUridine_synth_N"/>
</dbReference>
<keyword evidence="3 5" id="KW-0819">tRNA processing</keyword>
<dbReference type="Pfam" id="PF09157">
    <property type="entry name" value="TruB-C_2"/>
    <property type="match status" value="1"/>
</dbReference>
<dbReference type="OrthoDB" id="9802309at2"/>
<dbReference type="CDD" id="cd02573">
    <property type="entry name" value="PseudoU_synth_EcTruB"/>
    <property type="match status" value="1"/>
</dbReference>
<evidence type="ECO:0000259" key="8">
    <source>
        <dbReference type="Pfam" id="PF16198"/>
    </source>
</evidence>
<dbReference type="RefSeq" id="WP_078745898.1">
    <property type="nucleotide sequence ID" value="NZ_FUXG01000016.1"/>
</dbReference>
<evidence type="ECO:0000313" key="10">
    <source>
        <dbReference type="Proteomes" id="UP000191418"/>
    </source>
</evidence>
<feature type="active site" description="Nucleophile" evidence="5">
    <location>
        <position position="47"/>
    </location>
</feature>
<dbReference type="SUPFAM" id="SSF55120">
    <property type="entry name" value="Pseudouridine synthase"/>
    <property type="match status" value="1"/>
</dbReference>
<evidence type="ECO:0000256" key="1">
    <source>
        <dbReference type="ARBA" id="ARBA00000385"/>
    </source>
</evidence>
<protein>
    <recommendedName>
        <fullName evidence="5">tRNA pseudouridine synthase B</fullName>
        <ecNumber evidence="5">5.4.99.25</ecNumber>
    </recommendedName>
    <alternativeName>
        <fullName evidence="5">tRNA pseudouridine(55) synthase</fullName>
        <shortName evidence="5">Psi55 synthase</shortName>
    </alternativeName>
    <alternativeName>
        <fullName evidence="5">tRNA pseudouridylate synthase</fullName>
    </alternativeName>
    <alternativeName>
        <fullName evidence="5">tRNA-uridine isomerase</fullName>
    </alternativeName>
</protein>
<dbReference type="Gene3D" id="3.30.2350.10">
    <property type="entry name" value="Pseudouridine synthase"/>
    <property type="match status" value="1"/>
</dbReference>
<dbReference type="NCBIfam" id="TIGR00431">
    <property type="entry name" value="TruB"/>
    <property type="match status" value="1"/>
</dbReference>